<evidence type="ECO:0000256" key="5">
    <source>
        <dbReference type="ARBA" id="ARBA00023014"/>
    </source>
</evidence>
<evidence type="ECO:0000256" key="4">
    <source>
        <dbReference type="ARBA" id="ARBA00023004"/>
    </source>
</evidence>
<reference evidence="7 8" key="1">
    <citation type="submission" date="2018-06" db="EMBL/GenBank/DDBJ databases">
        <authorList>
            <consortium name="Pathogen Informatics"/>
            <person name="Doyle S."/>
        </authorList>
    </citation>
    <scope>NUCLEOTIDE SEQUENCE [LARGE SCALE GENOMIC DNA]</scope>
    <source>
        <strain evidence="7 8">NCTC11938</strain>
    </source>
</reference>
<evidence type="ECO:0000256" key="3">
    <source>
        <dbReference type="ARBA" id="ARBA00022737"/>
    </source>
</evidence>
<evidence type="ECO:0000256" key="2">
    <source>
        <dbReference type="ARBA" id="ARBA00022723"/>
    </source>
</evidence>
<dbReference type="GO" id="GO:0051539">
    <property type="term" value="F:4 iron, 4 sulfur cluster binding"/>
    <property type="evidence" value="ECO:0007669"/>
    <property type="project" value="UniProtKB-KW"/>
</dbReference>
<evidence type="ECO:0000259" key="6">
    <source>
        <dbReference type="Pfam" id="PF02754"/>
    </source>
</evidence>
<keyword evidence="2" id="KW-0479">Metal-binding</keyword>
<sequence length="86" mass="9502">MEEGRELPLKHTPLKVVYHTPCHMEKMGWAAYSIDLIKRIPGVEVIVLDSQCCGIAGTYGFKSENYDVAQGIGAGLFRQIEESGCD</sequence>
<proteinExistence type="predicted"/>
<keyword evidence="3" id="KW-0677">Repeat</keyword>
<dbReference type="InterPro" id="IPR004017">
    <property type="entry name" value="Cys_rich_dom"/>
</dbReference>
<evidence type="ECO:0000256" key="1">
    <source>
        <dbReference type="ARBA" id="ARBA00022485"/>
    </source>
</evidence>
<dbReference type="PANTHER" id="PTHR32479:SF19">
    <property type="entry name" value="ANAEROBIC GLYCEROL-3-PHOSPHATE DEHYDROGENASE SUBUNIT C"/>
    <property type="match status" value="1"/>
</dbReference>
<protein>
    <submittedName>
        <fullName evidence="7">sn-glycerol-3-phosphate dehydrogenase subunit C</fullName>
    </submittedName>
</protein>
<dbReference type="EMBL" id="UGTS01000004">
    <property type="protein sequence ID" value="SUC21519.1"/>
    <property type="molecule type" value="Genomic_DNA"/>
</dbReference>
<dbReference type="AlphaFoldDB" id="A0A379FJV9"/>
<dbReference type="PANTHER" id="PTHR32479">
    <property type="entry name" value="GLYCOLATE OXIDASE IRON-SULFUR SUBUNIT"/>
    <property type="match status" value="1"/>
</dbReference>
<dbReference type="Pfam" id="PF02754">
    <property type="entry name" value="CCG"/>
    <property type="match status" value="1"/>
</dbReference>
<gene>
    <name evidence="7" type="primary">glpC_1</name>
    <name evidence="7" type="ORF">NCTC11938_02347</name>
</gene>
<accession>A0A379FJV9</accession>
<keyword evidence="1" id="KW-0004">4Fe-4S</keyword>
<evidence type="ECO:0000313" key="8">
    <source>
        <dbReference type="Proteomes" id="UP000254191"/>
    </source>
</evidence>
<feature type="domain" description="Cysteine-rich" evidence="6">
    <location>
        <begin position="16"/>
        <end position="84"/>
    </location>
</feature>
<keyword evidence="5" id="KW-0411">Iron-sulfur</keyword>
<keyword evidence="4" id="KW-0408">Iron</keyword>
<dbReference type="GO" id="GO:0016491">
    <property type="term" value="F:oxidoreductase activity"/>
    <property type="evidence" value="ECO:0007669"/>
    <property type="project" value="UniProtKB-ARBA"/>
</dbReference>
<evidence type="ECO:0000313" key="7">
    <source>
        <dbReference type="EMBL" id="SUC21519.1"/>
    </source>
</evidence>
<organism evidence="7 8">
    <name type="scientific">Proteus mirabilis</name>
    <dbReference type="NCBI Taxonomy" id="584"/>
    <lineage>
        <taxon>Bacteria</taxon>
        <taxon>Pseudomonadati</taxon>
        <taxon>Pseudomonadota</taxon>
        <taxon>Gammaproteobacteria</taxon>
        <taxon>Enterobacterales</taxon>
        <taxon>Morganellaceae</taxon>
        <taxon>Proteus</taxon>
    </lineage>
</organism>
<name>A0A379FJV9_PROMI</name>
<dbReference type="GO" id="GO:0046872">
    <property type="term" value="F:metal ion binding"/>
    <property type="evidence" value="ECO:0007669"/>
    <property type="project" value="UniProtKB-KW"/>
</dbReference>
<dbReference type="Proteomes" id="UP000254191">
    <property type="component" value="Unassembled WGS sequence"/>
</dbReference>